<reference evidence="5 6" key="1">
    <citation type="journal article" date="2015" name="Genome Announc.">
        <title>Expanding the biotechnology potential of lactobacilli through comparative genomics of 213 strains and associated genera.</title>
        <authorList>
            <person name="Sun Z."/>
            <person name="Harris H.M."/>
            <person name="McCann A."/>
            <person name="Guo C."/>
            <person name="Argimon S."/>
            <person name="Zhang W."/>
            <person name="Yang X."/>
            <person name="Jeffery I.B."/>
            <person name="Cooney J.C."/>
            <person name="Kagawa T.F."/>
            <person name="Liu W."/>
            <person name="Song Y."/>
            <person name="Salvetti E."/>
            <person name="Wrobel A."/>
            <person name="Rasinkangas P."/>
            <person name="Parkhill J."/>
            <person name="Rea M.C."/>
            <person name="O'Sullivan O."/>
            <person name="Ritari J."/>
            <person name="Douillard F.P."/>
            <person name="Paul Ross R."/>
            <person name="Yang R."/>
            <person name="Briner A.E."/>
            <person name="Felis G.E."/>
            <person name="de Vos W.M."/>
            <person name="Barrangou R."/>
            <person name="Klaenhammer T.R."/>
            <person name="Caufield P.W."/>
            <person name="Cui Y."/>
            <person name="Zhang H."/>
            <person name="O'Toole P.W."/>
        </authorList>
    </citation>
    <scope>NUCLEOTIDE SEQUENCE [LARGE SCALE GENOMIC DNA]</scope>
    <source>
        <strain evidence="5 6">DSM 14340</strain>
    </source>
</reference>
<dbReference type="Proteomes" id="UP000051264">
    <property type="component" value="Unassembled WGS sequence"/>
</dbReference>
<keyword evidence="1 5" id="KW-0808">Transferase</keyword>
<organism evidence="5 6">
    <name type="scientific">Latilactobacillus fuchuensis DSM 14340 = JCM 11249</name>
    <dbReference type="NCBI Taxonomy" id="1423747"/>
    <lineage>
        <taxon>Bacteria</taxon>
        <taxon>Bacillati</taxon>
        <taxon>Bacillota</taxon>
        <taxon>Bacilli</taxon>
        <taxon>Lactobacillales</taxon>
        <taxon>Lactobacillaceae</taxon>
        <taxon>Latilactobacillus</taxon>
    </lineage>
</organism>
<dbReference type="eggNOG" id="COG1670">
    <property type="taxonomic scope" value="Bacteria"/>
</dbReference>
<dbReference type="Pfam" id="PF13302">
    <property type="entry name" value="Acetyltransf_3"/>
    <property type="match status" value="1"/>
</dbReference>
<evidence type="ECO:0000313" key="6">
    <source>
        <dbReference type="Proteomes" id="UP000051264"/>
    </source>
</evidence>
<evidence type="ECO:0000259" key="4">
    <source>
        <dbReference type="PROSITE" id="PS51186"/>
    </source>
</evidence>
<dbReference type="STRING" id="1423747.FC69_GL000452"/>
<dbReference type="Gene3D" id="3.40.630.30">
    <property type="match status" value="1"/>
</dbReference>
<proteinExistence type="inferred from homology"/>
<dbReference type="PANTHER" id="PTHR43792:SF8">
    <property type="entry name" value="[RIBOSOMAL PROTEIN US5]-ALANINE N-ACETYLTRANSFERASE"/>
    <property type="match status" value="1"/>
</dbReference>
<protein>
    <submittedName>
        <fullName evidence="5">Acetyltransferase</fullName>
    </submittedName>
</protein>
<comment type="similarity">
    <text evidence="3">Belongs to the acetyltransferase family. RimJ subfamily.</text>
</comment>
<name>A0A0R1RZC2_9LACO</name>
<accession>A0A0R1RZC2</accession>
<keyword evidence="2" id="KW-0012">Acyltransferase</keyword>
<sequence length="185" mass="20696">MIIETKRLILRPFTPDDASAIYQYAKDPKIGPIAGWPVHTSVANSRQLIEQYLMKPEVYAVTLKANPTEAIGSVGLELISAGDGQPFMGADDAEIGYWIGVPFWGQGLIPEAMAALIEHGFETLNLANIWCGYYDGNHQSERAQAKLGFQPALTIDEMYNPILDDTRQEHFTKLTKKQWLTQKNQ</sequence>
<feature type="domain" description="N-acetyltransferase" evidence="4">
    <location>
        <begin position="8"/>
        <end position="181"/>
    </location>
</feature>
<dbReference type="PROSITE" id="PS51186">
    <property type="entry name" value="GNAT"/>
    <property type="match status" value="1"/>
</dbReference>
<dbReference type="GO" id="GO:0016747">
    <property type="term" value="F:acyltransferase activity, transferring groups other than amino-acyl groups"/>
    <property type="evidence" value="ECO:0007669"/>
    <property type="project" value="InterPro"/>
</dbReference>
<dbReference type="EMBL" id="AZEX01000012">
    <property type="protein sequence ID" value="KRL61694.1"/>
    <property type="molecule type" value="Genomic_DNA"/>
</dbReference>
<evidence type="ECO:0000256" key="3">
    <source>
        <dbReference type="ARBA" id="ARBA00038502"/>
    </source>
</evidence>
<evidence type="ECO:0000313" key="5">
    <source>
        <dbReference type="EMBL" id="KRL61694.1"/>
    </source>
</evidence>
<dbReference type="OrthoDB" id="9798081at2"/>
<comment type="caution">
    <text evidence="5">The sequence shown here is derived from an EMBL/GenBank/DDBJ whole genome shotgun (WGS) entry which is preliminary data.</text>
</comment>
<dbReference type="InterPro" id="IPR000182">
    <property type="entry name" value="GNAT_dom"/>
</dbReference>
<dbReference type="SUPFAM" id="SSF55729">
    <property type="entry name" value="Acyl-CoA N-acyltransferases (Nat)"/>
    <property type="match status" value="1"/>
</dbReference>
<evidence type="ECO:0000256" key="1">
    <source>
        <dbReference type="ARBA" id="ARBA00022679"/>
    </source>
</evidence>
<dbReference type="InterPro" id="IPR051531">
    <property type="entry name" value="N-acetyltransferase"/>
</dbReference>
<dbReference type="AlphaFoldDB" id="A0A0R1RZC2"/>
<dbReference type="InterPro" id="IPR016181">
    <property type="entry name" value="Acyl_CoA_acyltransferase"/>
</dbReference>
<gene>
    <name evidence="5" type="ORF">FC69_GL000452</name>
</gene>
<evidence type="ECO:0000256" key="2">
    <source>
        <dbReference type="ARBA" id="ARBA00023315"/>
    </source>
</evidence>
<dbReference type="RefSeq" id="WP_025083413.1">
    <property type="nucleotide sequence ID" value="NZ_AZEX01000012.1"/>
</dbReference>
<dbReference type="PATRIC" id="fig|1423747.3.peg.460"/>
<dbReference type="PANTHER" id="PTHR43792">
    <property type="entry name" value="GNAT FAMILY, PUTATIVE (AFU_ORTHOLOGUE AFUA_3G00765)-RELATED-RELATED"/>
    <property type="match status" value="1"/>
</dbReference>